<evidence type="ECO:0000313" key="4">
    <source>
        <dbReference type="Proteomes" id="UP000292085"/>
    </source>
</evidence>
<feature type="region of interest" description="Disordered" evidence="1">
    <location>
        <begin position="29"/>
        <end position="49"/>
    </location>
</feature>
<feature type="domain" description="Carrier" evidence="2">
    <location>
        <begin position="53"/>
        <end position="128"/>
    </location>
</feature>
<dbReference type="Proteomes" id="UP000292085">
    <property type="component" value="Unassembled WGS sequence"/>
</dbReference>
<proteinExistence type="predicted"/>
<organism evidence="3 4">
    <name type="scientific">Sphingomonas populi</name>
    <dbReference type="NCBI Taxonomy" id="2484750"/>
    <lineage>
        <taxon>Bacteria</taxon>
        <taxon>Pseudomonadati</taxon>
        <taxon>Pseudomonadota</taxon>
        <taxon>Alphaproteobacteria</taxon>
        <taxon>Sphingomonadales</taxon>
        <taxon>Sphingomonadaceae</taxon>
        <taxon>Sphingomonas</taxon>
    </lineage>
</organism>
<feature type="compositionally biased region" description="Gly residues" evidence="1">
    <location>
        <begin position="35"/>
        <end position="44"/>
    </location>
</feature>
<protein>
    <recommendedName>
        <fullName evidence="2">Carrier domain-containing protein</fullName>
    </recommendedName>
</protein>
<dbReference type="InterPro" id="IPR036736">
    <property type="entry name" value="ACP-like_sf"/>
</dbReference>
<dbReference type="Pfam" id="PF00550">
    <property type="entry name" value="PP-binding"/>
    <property type="match status" value="1"/>
</dbReference>
<dbReference type="SUPFAM" id="SSF47336">
    <property type="entry name" value="ACP-like"/>
    <property type="match status" value="1"/>
</dbReference>
<evidence type="ECO:0000259" key="2">
    <source>
        <dbReference type="PROSITE" id="PS50075"/>
    </source>
</evidence>
<keyword evidence="4" id="KW-1185">Reference proteome</keyword>
<sequence>MPLPRLPRRPAPAQSCGARRAALLRRDGDRVPVGGRIGQSGGGAARAVRPVSNDPLARARHLIVQTLGAGISHRIEPDRKLIDDLGADSLDLIELQCAIEDLGADAPDSAFHRGMRVSDVAALIPGGIGA</sequence>
<dbReference type="Gene3D" id="1.10.1200.10">
    <property type="entry name" value="ACP-like"/>
    <property type="match status" value="1"/>
</dbReference>
<dbReference type="OrthoDB" id="3392378at2"/>
<accession>A0A4Q6Y3V4</accession>
<dbReference type="InterPro" id="IPR009081">
    <property type="entry name" value="PP-bd_ACP"/>
</dbReference>
<evidence type="ECO:0000256" key="1">
    <source>
        <dbReference type="SAM" id="MobiDB-lite"/>
    </source>
</evidence>
<gene>
    <name evidence="3" type="ORF">EWE75_10020</name>
</gene>
<evidence type="ECO:0000313" key="3">
    <source>
        <dbReference type="EMBL" id="RZF64504.1"/>
    </source>
</evidence>
<dbReference type="PROSITE" id="PS50075">
    <property type="entry name" value="CARRIER"/>
    <property type="match status" value="1"/>
</dbReference>
<name>A0A4Q6Y3V4_9SPHN</name>
<dbReference type="AlphaFoldDB" id="A0A4Q6Y3V4"/>
<reference evidence="3 4" key="1">
    <citation type="submission" date="2019-02" db="EMBL/GenBank/DDBJ databases">
        <authorList>
            <person name="Li Y."/>
        </authorList>
    </citation>
    <scope>NUCLEOTIDE SEQUENCE [LARGE SCALE GENOMIC DNA]</scope>
    <source>
        <strain evidence="3 4">3-7</strain>
    </source>
</reference>
<comment type="caution">
    <text evidence="3">The sequence shown here is derived from an EMBL/GenBank/DDBJ whole genome shotgun (WGS) entry which is preliminary data.</text>
</comment>
<dbReference type="EMBL" id="SGIS01000013">
    <property type="protein sequence ID" value="RZF64504.1"/>
    <property type="molecule type" value="Genomic_DNA"/>
</dbReference>